<evidence type="ECO:0000313" key="4">
    <source>
        <dbReference type="Proteomes" id="UP000280346"/>
    </source>
</evidence>
<dbReference type="InterPro" id="IPR001466">
    <property type="entry name" value="Beta-lactam-related"/>
</dbReference>
<organism evidence="3 4">
    <name type="scientific">Azospirillum doebereinerae</name>
    <dbReference type="NCBI Taxonomy" id="92933"/>
    <lineage>
        <taxon>Bacteria</taxon>
        <taxon>Pseudomonadati</taxon>
        <taxon>Pseudomonadota</taxon>
        <taxon>Alphaproteobacteria</taxon>
        <taxon>Rhodospirillales</taxon>
        <taxon>Azospirillaceae</taxon>
        <taxon>Azospirillum</taxon>
    </lineage>
</organism>
<accession>A0A433J9G8</accession>
<proteinExistence type="predicted"/>
<dbReference type="PANTHER" id="PTHR46825:SF9">
    <property type="entry name" value="BETA-LACTAMASE-RELATED DOMAIN-CONTAINING PROTEIN"/>
    <property type="match status" value="1"/>
</dbReference>
<keyword evidence="4" id="KW-1185">Reference proteome</keyword>
<feature type="signal peptide" evidence="1">
    <location>
        <begin position="1"/>
        <end position="28"/>
    </location>
</feature>
<gene>
    <name evidence="3" type="ORF">EJ913_12320</name>
</gene>
<keyword evidence="1" id="KW-0732">Signal</keyword>
<reference evidence="3 4" key="1">
    <citation type="submission" date="2018-12" db="EMBL/GenBank/DDBJ databases">
        <authorList>
            <person name="Yang Y."/>
        </authorList>
    </citation>
    <scope>NUCLEOTIDE SEQUENCE [LARGE SCALE GENOMIC DNA]</scope>
    <source>
        <strain evidence="3 4">GSF71</strain>
    </source>
</reference>
<dbReference type="OrthoDB" id="7791015at2"/>
<dbReference type="PANTHER" id="PTHR46825">
    <property type="entry name" value="D-ALANYL-D-ALANINE-CARBOXYPEPTIDASE/ENDOPEPTIDASE AMPH"/>
    <property type="match status" value="1"/>
</dbReference>
<evidence type="ECO:0000313" key="3">
    <source>
        <dbReference type="EMBL" id="RUQ71428.1"/>
    </source>
</evidence>
<dbReference type="SUPFAM" id="SSF56601">
    <property type="entry name" value="beta-lactamase/transpeptidase-like"/>
    <property type="match status" value="1"/>
</dbReference>
<dbReference type="RefSeq" id="WP_126998189.1">
    <property type="nucleotide sequence ID" value="NZ_JBNPXW010000003.1"/>
</dbReference>
<dbReference type="Pfam" id="PF00144">
    <property type="entry name" value="Beta-lactamase"/>
    <property type="match status" value="1"/>
</dbReference>
<evidence type="ECO:0000259" key="2">
    <source>
        <dbReference type="Pfam" id="PF00144"/>
    </source>
</evidence>
<evidence type="ECO:0000256" key="1">
    <source>
        <dbReference type="SAM" id="SignalP"/>
    </source>
</evidence>
<dbReference type="EMBL" id="RZIJ01000008">
    <property type="protein sequence ID" value="RUQ71428.1"/>
    <property type="molecule type" value="Genomic_DNA"/>
</dbReference>
<keyword evidence="3" id="KW-0378">Hydrolase</keyword>
<sequence length="365" mass="38240">MGWSAWTRASGRRVALLCLLAGAPGAVAAEETTGAALAGLLRRYDAPGGVLALSGPDGILRIAAAGLADRARGIPVTPDTRFHIASTGKMMTAVAVMQLVQAGRLALSDPALPLVDLPGAERLANLGTATVADLLSHRSGIPDCLRNAAASSARHPSPRWTVAEALTEAPCGPPTKPGAYVYSNTNYMLLGRIVERMDGTGLAEALEARIFRPAGMTATSLGADPADPAVAHGYRAPKPDGSRADASLYAYSSPLGDAPVTTTAGDLERFMTALFRRSGLLLDPALLREMLVDRAGDAEDGYGYGIMVEDSDFGPKHGHPGRLAGFRTEAWYYPERDSVVILIMNGDENTDDDVGLLLARKLLAP</sequence>
<dbReference type="Proteomes" id="UP000280346">
    <property type="component" value="Unassembled WGS sequence"/>
</dbReference>
<dbReference type="AlphaFoldDB" id="A0A433J9G8"/>
<comment type="caution">
    <text evidence="3">The sequence shown here is derived from an EMBL/GenBank/DDBJ whole genome shotgun (WGS) entry which is preliminary data.</text>
</comment>
<feature type="domain" description="Beta-lactamase-related" evidence="2">
    <location>
        <begin position="38"/>
        <end position="356"/>
    </location>
</feature>
<dbReference type="InterPro" id="IPR012338">
    <property type="entry name" value="Beta-lactam/transpept-like"/>
</dbReference>
<name>A0A433J9G8_9PROT</name>
<feature type="chain" id="PRO_5019084579" evidence="1">
    <location>
        <begin position="29"/>
        <end position="365"/>
    </location>
</feature>
<dbReference type="InterPro" id="IPR050491">
    <property type="entry name" value="AmpC-like"/>
</dbReference>
<dbReference type="GO" id="GO:0016787">
    <property type="term" value="F:hydrolase activity"/>
    <property type="evidence" value="ECO:0007669"/>
    <property type="project" value="UniProtKB-KW"/>
</dbReference>
<protein>
    <submittedName>
        <fullName evidence="3">Class A beta-lactamase-related serine hydrolase</fullName>
    </submittedName>
</protein>
<dbReference type="Gene3D" id="3.40.710.10">
    <property type="entry name" value="DD-peptidase/beta-lactamase superfamily"/>
    <property type="match status" value="1"/>
</dbReference>